<sequence>MILTKSNILSGSLEGAFERTKKAIDTIKQKEEIEQERIERMELEHFRSHYLKQWGRPLSAALAERDLGMTQSRFKDYNIRDNEKRNLKYRETEPMRHPLIPLQQQRVENVIQRQPAGSQAPQIQENSPLSNTSHCTRDRLDRIRAPVSN</sequence>
<feature type="compositionally biased region" description="Polar residues" evidence="1">
    <location>
        <begin position="108"/>
        <end position="134"/>
    </location>
</feature>
<feature type="region of interest" description="Disordered" evidence="1">
    <location>
        <begin position="108"/>
        <end position="149"/>
    </location>
</feature>
<organism evidence="2 3">
    <name type="scientific">Erysiphe neolycopersici</name>
    <dbReference type="NCBI Taxonomy" id="212602"/>
    <lineage>
        <taxon>Eukaryota</taxon>
        <taxon>Fungi</taxon>
        <taxon>Dikarya</taxon>
        <taxon>Ascomycota</taxon>
        <taxon>Pezizomycotina</taxon>
        <taxon>Leotiomycetes</taxon>
        <taxon>Erysiphales</taxon>
        <taxon>Erysiphaceae</taxon>
        <taxon>Erysiphe</taxon>
    </lineage>
</organism>
<reference evidence="2 3" key="1">
    <citation type="journal article" date="2018" name="BMC Genomics">
        <title>Comparative genome analyses reveal sequence features reflecting distinct modes of host-adaptation between dicot and monocot powdery mildew.</title>
        <authorList>
            <person name="Wu Y."/>
            <person name="Ma X."/>
            <person name="Pan Z."/>
            <person name="Kale S.D."/>
            <person name="Song Y."/>
            <person name="King H."/>
            <person name="Zhang Q."/>
            <person name="Presley C."/>
            <person name="Deng X."/>
            <person name="Wei C.I."/>
            <person name="Xiao S."/>
        </authorList>
    </citation>
    <scope>NUCLEOTIDE SEQUENCE [LARGE SCALE GENOMIC DNA]</scope>
    <source>
        <strain evidence="2">UMSG2</strain>
    </source>
</reference>
<proteinExistence type="predicted"/>
<feature type="compositionally biased region" description="Basic and acidic residues" evidence="1">
    <location>
        <begin position="135"/>
        <end position="149"/>
    </location>
</feature>
<protein>
    <submittedName>
        <fullName evidence="2">Uncharacterized protein</fullName>
    </submittedName>
</protein>
<evidence type="ECO:0000313" key="2">
    <source>
        <dbReference type="EMBL" id="RKF59012.1"/>
    </source>
</evidence>
<dbReference type="EMBL" id="MCFK01006381">
    <property type="protein sequence ID" value="RKF59012.1"/>
    <property type="molecule type" value="Genomic_DNA"/>
</dbReference>
<evidence type="ECO:0000256" key="1">
    <source>
        <dbReference type="SAM" id="MobiDB-lite"/>
    </source>
</evidence>
<evidence type="ECO:0000313" key="3">
    <source>
        <dbReference type="Proteomes" id="UP000286134"/>
    </source>
</evidence>
<keyword evidence="3" id="KW-1185">Reference proteome</keyword>
<dbReference type="Proteomes" id="UP000286134">
    <property type="component" value="Unassembled WGS sequence"/>
</dbReference>
<name>A0A420HNL4_9PEZI</name>
<dbReference type="AlphaFoldDB" id="A0A420HNL4"/>
<accession>A0A420HNL4</accession>
<gene>
    <name evidence="2" type="ORF">OnM2_063069</name>
</gene>
<comment type="caution">
    <text evidence="2">The sequence shown here is derived from an EMBL/GenBank/DDBJ whole genome shotgun (WGS) entry which is preliminary data.</text>
</comment>